<evidence type="ECO:0000256" key="1">
    <source>
        <dbReference type="SAM" id="Phobius"/>
    </source>
</evidence>
<feature type="transmembrane region" description="Helical" evidence="1">
    <location>
        <begin position="44"/>
        <end position="62"/>
    </location>
</feature>
<accession>A0A6P2C5I1</accession>
<gene>
    <name evidence="2" type="ORF">EAS64_03135</name>
</gene>
<evidence type="ECO:0000313" key="3">
    <source>
        <dbReference type="Proteomes" id="UP000460272"/>
    </source>
</evidence>
<organism evidence="2 3">
    <name type="scientific">Trebonia kvetii</name>
    <dbReference type="NCBI Taxonomy" id="2480626"/>
    <lineage>
        <taxon>Bacteria</taxon>
        <taxon>Bacillati</taxon>
        <taxon>Actinomycetota</taxon>
        <taxon>Actinomycetes</taxon>
        <taxon>Streptosporangiales</taxon>
        <taxon>Treboniaceae</taxon>
        <taxon>Trebonia</taxon>
    </lineage>
</organism>
<protein>
    <submittedName>
        <fullName evidence="2">Uncharacterized protein</fullName>
    </submittedName>
</protein>
<sequence>MSARLTGWAAAILATLVVLALVAGELTDAAQRRWWGDRPLTTDTVSGLLVLLITVLVVNQLLNRRQSRQRGHAIGAQAAILVAQAGRSAKATASVLDGLSLPGL</sequence>
<dbReference type="AlphaFoldDB" id="A0A6P2C5I1"/>
<dbReference type="Proteomes" id="UP000460272">
    <property type="component" value="Unassembled WGS sequence"/>
</dbReference>
<keyword evidence="1" id="KW-0472">Membrane</keyword>
<proteinExistence type="predicted"/>
<keyword evidence="3" id="KW-1185">Reference proteome</keyword>
<keyword evidence="1" id="KW-1133">Transmembrane helix</keyword>
<reference evidence="2 3" key="1">
    <citation type="submission" date="2018-11" db="EMBL/GenBank/DDBJ databases">
        <title>Trebonia kvetii gen.nov., sp.nov., a novel acidophilic actinobacterium, and proposal of the new actinobacterial family Treboniaceae fam. nov.</title>
        <authorList>
            <person name="Rapoport D."/>
            <person name="Sagova-Mareckova M."/>
            <person name="Sedlacek I."/>
            <person name="Provaznik J."/>
            <person name="Kralova S."/>
            <person name="Pavlinic D."/>
            <person name="Benes V."/>
            <person name="Kopecky J."/>
        </authorList>
    </citation>
    <scope>NUCLEOTIDE SEQUENCE [LARGE SCALE GENOMIC DNA]</scope>
    <source>
        <strain evidence="2 3">15Tr583</strain>
    </source>
</reference>
<dbReference type="RefSeq" id="WP_145851185.1">
    <property type="nucleotide sequence ID" value="NZ_RPFW01000001.1"/>
</dbReference>
<comment type="caution">
    <text evidence="2">The sequence shown here is derived from an EMBL/GenBank/DDBJ whole genome shotgun (WGS) entry which is preliminary data.</text>
</comment>
<dbReference type="EMBL" id="RPFW01000001">
    <property type="protein sequence ID" value="TVZ06430.1"/>
    <property type="molecule type" value="Genomic_DNA"/>
</dbReference>
<keyword evidence="1" id="KW-0812">Transmembrane</keyword>
<evidence type="ECO:0000313" key="2">
    <source>
        <dbReference type="EMBL" id="TVZ06430.1"/>
    </source>
</evidence>
<name>A0A6P2C5I1_9ACTN</name>